<organism evidence="1 2">
    <name type="scientific">Rummeliibacillus stabekisii</name>
    <dbReference type="NCBI Taxonomy" id="241244"/>
    <lineage>
        <taxon>Bacteria</taxon>
        <taxon>Bacillati</taxon>
        <taxon>Bacillota</taxon>
        <taxon>Bacilli</taxon>
        <taxon>Bacillales</taxon>
        <taxon>Caryophanaceae</taxon>
        <taxon>Rummeliibacillus</taxon>
    </lineage>
</organism>
<dbReference type="RefSeq" id="WP_066789322.1">
    <property type="nucleotide sequence ID" value="NZ_BJVD01000004.1"/>
</dbReference>
<protein>
    <submittedName>
        <fullName evidence="1">Uncharacterized protein</fullName>
    </submittedName>
</protein>
<evidence type="ECO:0000313" key="2">
    <source>
        <dbReference type="Proteomes" id="UP000076021"/>
    </source>
</evidence>
<dbReference type="OrthoDB" id="9972464at2"/>
<name>A0A143HE37_9BACL</name>
<reference evidence="1 2" key="1">
    <citation type="journal article" date="2016" name="Genome Announc.">
        <title>Whole-Genome Sequence of Rummeliibacillus stabekisii Strain PP9 Isolated from Antarctic Soil.</title>
        <authorList>
            <person name="da Mota F.F."/>
            <person name="Vollu R.E."/>
            <person name="Jurelevicius D."/>
            <person name="Seldin L."/>
        </authorList>
    </citation>
    <scope>NUCLEOTIDE SEQUENCE [LARGE SCALE GENOMIC DNA]</scope>
    <source>
        <strain evidence="1 2">PP9</strain>
    </source>
</reference>
<sequence>MKNIKDALSIALGLIIIKLVFRLIPPWDGFTMLFEDGIWMGIGIILTSYIVLFLIVYIIISIRRRKKADGN</sequence>
<accession>A0A143HE37</accession>
<dbReference type="EMBL" id="CP014806">
    <property type="protein sequence ID" value="AMW99750.1"/>
    <property type="molecule type" value="Genomic_DNA"/>
</dbReference>
<keyword evidence="2" id="KW-1185">Reference proteome</keyword>
<gene>
    <name evidence="1" type="ORF">ATY39_10050</name>
</gene>
<dbReference type="Proteomes" id="UP000076021">
    <property type="component" value="Chromosome"/>
</dbReference>
<evidence type="ECO:0000313" key="1">
    <source>
        <dbReference type="EMBL" id="AMW99750.1"/>
    </source>
</evidence>
<reference evidence="2" key="2">
    <citation type="submission" date="2016-03" db="EMBL/GenBank/DDBJ databases">
        <authorList>
            <person name="Seldin L."/>
        </authorList>
    </citation>
    <scope>NUCLEOTIDE SEQUENCE [LARGE SCALE GENOMIC DNA]</scope>
    <source>
        <strain evidence="2">PP9</strain>
    </source>
</reference>
<proteinExistence type="predicted"/>
<dbReference type="KEGG" id="rst:ATY39_10050"/>
<dbReference type="AlphaFoldDB" id="A0A143HE37"/>